<keyword evidence="3" id="KW-1185">Reference proteome</keyword>
<organism evidence="3 4">
    <name type="scientific">Saccoglossus kowalevskii</name>
    <name type="common">Acorn worm</name>
    <dbReference type="NCBI Taxonomy" id="10224"/>
    <lineage>
        <taxon>Eukaryota</taxon>
        <taxon>Metazoa</taxon>
        <taxon>Hemichordata</taxon>
        <taxon>Enteropneusta</taxon>
        <taxon>Harrimaniidae</taxon>
        <taxon>Saccoglossus</taxon>
    </lineage>
</organism>
<dbReference type="Proteomes" id="UP000694865">
    <property type="component" value="Unplaced"/>
</dbReference>
<dbReference type="GeneID" id="102802140"/>
<feature type="compositionally biased region" description="Basic and acidic residues" evidence="2">
    <location>
        <begin position="40"/>
        <end position="53"/>
    </location>
</feature>
<sequence>MREQVTKKSHDVLKVKRELGEVSLEKEELQTRLSQSQERLTSKERLQQHRSFDDMDLQDGLPNSRRSSIELEFDLHKELQNRPASHSRIYNHYHQQPPSGLSRFEVEQMLLDLSRQIQKQLDQQKDVLKNQSGADENKKLAQLENDLSMEKAFRAVEKLQIQALHDEMNGLRQHLQNIRKSRDTLASERNQQRVLTRMDEINNLIAQSHTRAQTMAFTSMGVSVLDNPIMRMNSREFIQHLQSESPFKTQFTE</sequence>
<reference evidence="4" key="1">
    <citation type="submission" date="2025-08" db="UniProtKB">
        <authorList>
            <consortium name="RefSeq"/>
        </authorList>
    </citation>
    <scope>IDENTIFICATION</scope>
    <source>
        <tissue evidence="4">Testes</tissue>
    </source>
</reference>
<keyword evidence="1" id="KW-0175">Coiled coil</keyword>
<evidence type="ECO:0000256" key="2">
    <source>
        <dbReference type="SAM" id="MobiDB-lite"/>
    </source>
</evidence>
<gene>
    <name evidence="4" type="primary">LOC102802140</name>
</gene>
<evidence type="ECO:0000313" key="4">
    <source>
        <dbReference type="RefSeq" id="XP_006825415.1"/>
    </source>
</evidence>
<name>A0ABM0MZH4_SACKO</name>
<evidence type="ECO:0000256" key="1">
    <source>
        <dbReference type="SAM" id="Coils"/>
    </source>
</evidence>
<proteinExistence type="predicted"/>
<feature type="region of interest" description="Disordered" evidence="2">
    <location>
        <begin position="25"/>
        <end position="63"/>
    </location>
</feature>
<evidence type="ECO:0000313" key="3">
    <source>
        <dbReference type="Proteomes" id="UP000694865"/>
    </source>
</evidence>
<accession>A0ABM0MZH4</accession>
<protein>
    <submittedName>
        <fullName evidence="4">Spindle pole body component 110-like</fullName>
    </submittedName>
</protein>
<dbReference type="RefSeq" id="XP_006825415.1">
    <property type="nucleotide sequence ID" value="XM_006825352.1"/>
</dbReference>
<feature type="coiled-coil region" evidence="1">
    <location>
        <begin position="161"/>
        <end position="191"/>
    </location>
</feature>